<evidence type="ECO:0000259" key="9">
    <source>
        <dbReference type="PROSITE" id="PS51362"/>
    </source>
</evidence>
<dbReference type="Pfam" id="PF00019">
    <property type="entry name" value="TGF_beta"/>
    <property type="match status" value="1"/>
</dbReference>
<keyword evidence="3" id="KW-0964">Secreted</keyword>
<reference evidence="10" key="2">
    <citation type="submission" date="2017-10" db="EMBL/GenBank/DDBJ databases">
        <title>Ladona fulva Genome sequencing and assembly.</title>
        <authorList>
            <person name="Murali S."/>
            <person name="Richards S."/>
            <person name="Bandaranaike D."/>
            <person name="Bellair M."/>
            <person name="Blankenburg K."/>
            <person name="Chao H."/>
            <person name="Dinh H."/>
            <person name="Doddapaneni H."/>
            <person name="Dugan-Rocha S."/>
            <person name="Elkadiri S."/>
            <person name="Gnanaolivu R."/>
            <person name="Hernandez B."/>
            <person name="Skinner E."/>
            <person name="Javaid M."/>
            <person name="Lee S."/>
            <person name="Li M."/>
            <person name="Ming W."/>
            <person name="Munidasa M."/>
            <person name="Muniz J."/>
            <person name="Nguyen L."/>
            <person name="Hughes D."/>
            <person name="Osuji N."/>
            <person name="Pu L.-L."/>
            <person name="Puazo M."/>
            <person name="Qu C."/>
            <person name="Quiroz J."/>
            <person name="Raj R."/>
            <person name="Weissenberger G."/>
            <person name="Xin Y."/>
            <person name="Zou X."/>
            <person name="Han Y."/>
            <person name="Worley K."/>
            <person name="Muzny D."/>
            <person name="Gibbs R."/>
        </authorList>
    </citation>
    <scope>NUCLEOTIDE SEQUENCE</scope>
    <source>
        <strain evidence="10">Sampled in the wild</strain>
    </source>
</reference>
<evidence type="ECO:0000256" key="7">
    <source>
        <dbReference type="ARBA" id="ARBA00023180"/>
    </source>
</evidence>
<dbReference type="GO" id="GO:0005615">
    <property type="term" value="C:extracellular space"/>
    <property type="evidence" value="ECO:0007669"/>
    <property type="project" value="TreeGrafter"/>
</dbReference>
<dbReference type="InterPro" id="IPR001839">
    <property type="entry name" value="TGF-b_C"/>
</dbReference>
<dbReference type="SUPFAM" id="SSF57501">
    <property type="entry name" value="Cystine-knot cytokines"/>
    <property type="match status" value="1"/>
</dbReference>
<keyword evidence="7" id="KW-0325">Glycoprotein</keyword>
<dbReference type="SMART" id="SM00204">
    <property type="entry name" value="TGFB"/>
    <property type="match status" value="1"/>
</dbReference>
<comment type="similarity">
    <text evidence="2 8">Belongs to the TGF-beta family.</text>
</comment>
<name>A0A8K0PAB6_LADFU</name>
<dbReference type="GO" id="GO:0005125">
    <property type="term" value="F:cytokine activity"/>
    <property type="evidence" value="ECO:0007669"/>
    <property type="project" value="TreeGrafter"/>
</dbReference>
<dbReference type="GO" id="GO:0008083">
    <property type="term" value="F:growth factor activity"/>
    <property type="evidence" value="ECO:0007669"/>
    <property type="project" value="UniProtKB-KW"/>
</dbReference>
<comment type="caution">
    <text evidence="10">The sequence shown here is derived from an EMBL/GenBank/DDBJ whole genome shotgun (WGS) entry which is preliminary data.</text>
</comment>
<dbReference type="FunFam" id="2.10.90.10:FF:000001">
    <property type="entry name" value="Bone morphogenetic protein 4"/>
    <property type="match status" value="1"/>
</dbReference>
<dbReference type="InterPro" id="IPR029034">
    <property type="entry name" value="Cystine-knot_cytokine"/>
</dbReference>
<feature type="domain" description="TGF-beta family profile" evidence="9">
    <location>
        <begin position="19"/>
        <end position="128"/>
    </location>
</feature>
<evidence type="ECO:0000313" key="10">
    <source>
        <dbReference type="EMBL" id="KAG8237723.1"/>
    </source>
</evidence>
<evidence type="ECO:0000256" key="3">
    <source>
        <dbReference type="ARBA" id="ARBA00022525"/>
    </source>
</evidence>
<reference evidence="10" key="1">
    <citation type="submission" date="2013-04" db="EMBL/GenBank/DDBJ databases">
        <authorList>
            <person name="Qu J."/>
            <person name="Murali S.C."/>
            <person name="Bandaranaike D."/>
            <person name="Bellair M."/>
            <person name="Blankenburg K."/>
            <person name="Chao H."/>
            <person name="Dinh H."/>
            <person name="Doddapaneni H."/>
            <person name="Downs B."/>
            <person name="Dugan-Rocha S."/>
            <person name="Elkadiri S."/>
            <person name="Gnanaolivu R.D."/>
            <person name="Hernandez B."/>
            <person name="Javaid M."/>
            <person name="Jayaseelan J.C."/>
            <person name="Lee S."/>
            <person name="Li M."/>
            <person name="Ming W."/>
            <person name="Munidasa M."/>
            <person name="Muniz J."/>
            <person name="Nguyen L."/>
            <person name="Ongeri F."/>
            <person name="Osuji N."/>
            <person name="Pu L.-L."/>
            <person name="Puazo M."/>
            <person name="Qu C."/>
            <person name="Quiroz J."/>
            <person name="Raj R."/>
            <person name="Weissenberger G."/>
            <person name="Xin Y."/>
            <person name="Zou X."/>
            <person name="Han Y."/>
            <person name="Richards S."/>
            <person name="Worley K."/>
            <person name="Muzny D."/>
            <person name="Gibbs R."/>
        </authorList>
    </citation>
    <scope>NUCLEOTIDE SEQUENCE</scope>
    <source>
        <strain evidence="10">Sampled in the wild</strain>
    </source>
</reference>
<dbReference type="InterPro" id="IPR015615">
    <property type="entry name" value="TGF-beta-rel"/>
</dbReference>
<keyword evidence="5 8" id="KW-0339">Growth factor</keyword>
<dbReference type="PANTHER" id="PTHR11848:SF307">
    <property type="entry name" value="BONE MORPHOGENETIC PROTEIN 10"/>
    <property type="match status" value="1"/>
</dbReference>
<dbReference type="AlphaFoldDB" id="A0A8K0PAB6"/>
<dbReference type="Gene3D" id="2.10.90.10">
    <property type="entry name" value="Cystine-knot cytokines"/>
    <property type="match status" value="1"/>
</dbReference>
<evidence type="ECO:0000313" key="11">
    <source>
        <dbReference type="Proteomes" id="UP000792457"/>
    </source>
</evidence>
<comment type="subcellular location">
    <subcellularLocation>
        <location evidence="1">Secreted</location>
    </subcellularLocation>
</comment>
<evidence type="ECO:0000256" key="4">
    <source>
        <dbReference type="ARBA" id="ARBA00022729"/>
    </source>
</evidence>
<evidence type="ECO:0000256" key="8">
    <source>
        <dbReference type="RuleBase" id="RU000354"/>
    </source>
</evidence>
<dbReference type="EMBL" id="KZ309216">
    <property type="protein sequence ID" value="KAG8237723.1"/>
    <property type="molecule type" value="Genomic_DNA"/>
</dbReference>
<keyword evidence="6" id="KW-1015">Disulfide bond</keyword>
<dbReference type="PANTHER" id="PTHR11848">
    <property type="entry name" value="TGF-BETA FAMILY"/>
    <property type="match status" value="1"/>
</dbReference>
<dbReference type="PROSITE" id="PS51362">
    <property type="entry name" value="TGF_BETA_2"/>
    <property type="match status" value="1"/>
</dbReference>
<dbReference type="OrthoDB" id="5987191at2759"/>
<evidence type="ECO:0000256" key="5">
    <source>
        <dbReference type="ARBA" id="ARBA00023030"/>
    </source>
</evidence>
<accession>A0A8K0PAB6</accession>
<feature type="non-terminal residue" evidence="10">
    <location>
        <position position="1"/>
    </location>
</feature>
<dbReference type="Proteomes" id="UP000792457">
    <property type="component" value="Unassembled WGS sequence"/>
</dbReference>
<organism evidence="10 11">
    <name type="scientific">Ladona fulva</name>
    <name type="common">Scarce chaser dragonfly</name>
    <name type="synonym">Libellula fulva</name>
    <dbReference type="NCBI Taxonomy" id="123851"/>
    <lineage>
        <taxon>Eukaryota</taxon>
        <taxon>Metazoa</taxon>
        <taxon>Ecdysozoa</taxon>
        <taxon>Arthropoda</taxon>
        <taxon>Hexapoda</taxon>
        <taxon>Insecta</taxon>
        <taxon>Pterygota</taxon>
        <taxon>Palaeoptera</taxon>
        <taxon>Odonata</taxon>
        <taxon>Epiprocta</taxon>
        <taxon>Anisoptera</taxon>
        <taxon>Libelluloidea</taxon>
        <taxon>Libellulidae</taxon>
        <taxon>Ladona</taxon>
    </lineage>
</organism>
<protein>
    <recommendedName>
        <fullName evidence="9">TGF-beta family profile domain-containing protein</fullName>
    </recommendedName>
</protein>
<proteinExistence type="inferred from homology"/>
<keyword evidence="4" id="KW-0732">Signal</keyword>
<keyword evidence="11" id="KW-1185">Reference proteome</keyword>
<evidence type="ECO:0000256" key="6">
    <source>
        <dbReference type="ARBA" id="ARBA00023157"/>
    </source>
</evidence>
<evidence type="ECO:0000256" key="2">
    <source>
        <dbReference type="ARBA" id="ARBA00006656"/>
    </source>
</evidence>
<evidence type="ECO:0000256" key="1">
    <source>
        <dbReference type="ARBA" id="ARBA00004613"/>
    </source>
</evidence>
<sequence>MLTLKLLETPLDVDDENQRHSRNSKVSAGGLHRHSVFNSFNSVTHIFCGPTLSAYQCIGKCFFPLSEHLTPSKHAILQTLLHSTSPKKVPRACCVPTRLEPISVLYLDKNGVLTYDFSYEDMVVAECG</sequence>
<gene>
    <name evidence="10" type="ORF">J437_LFUL017025</name>
</gene>